<keyword evidence="5" id="KW-0479">Metal-binding</keyword>
<feature type="binding site" evidence="5">
    <location>
        <position position="135"/>
    </location>
    <ligand>
        <name>Zn(2+)</name>
        <dbReference type="ChEBI" id="CHEBI:29105"/>
    </ligand>
</feature>
<dbReference type="CDD" id="cd12797">
    <property type="entry name" value="M23_peptidase"/>
    <property type="match status" value="1"/>
</dbReference>
<dbReference type="AlphaFoldDB" id="D7WEP7"/>
<dbReference type="EMBL" id="ACLJ02000003">
    <property type="protein sequence ID" value="EFK54472.1"/>
    <property type="molecule type" value="Genomic_DNA"/>
</dbReference>
<dbReference type="InterPro" id="IPR050570">
    <property type="entry name" value="Cell_wall_metabolism_enzyme"/>
</dbReference>
<dbReference type="HOGENOM" id="CLU_029425_3_1_11"/>
<name>D7WEP7_9CORY</name>
<feature type="signal peptide" evidence="1">
    <location>
        <begin position="1"/>
        <end position="33"/>
    </location>
</feature>
<evidence type="ECO:0007829" key="5">
    <source>
        <dbReference type="PDB" id="9GY1"/>
    </source>
</evidence>
<evidence type="ECO:0000313" key="4">
    <source>
        <dbReference type="Proteomes" id="UP000004208"/>
    </source>
</evidence>
<dbReference type="eggNOG" id="COG0739">
    <property type="taxonomic scope" value="Bacteria"/>
</dbReference>
<dbReference type="SUPFAM" id="SSF51261">
    <property type="entry name" value="Duplicated hybrid motif"/>
    <property type="match status" value="1"/>
</dbReference>
<comment type="caution">
    <text evidence="3">The sequence shown here is derived from an EMBL/GenBank/DDBJ whole genome shotgun (WGS) entry which is preliminary data.</text>
</comment>
<evidence type="ECO:0000259" key="2">
    <source>
        <dbReference type="Pfam" id="PF01551"/>
    </source>
</evidence>
<organism evidence="3 4">
    <name type="scientific">Corynebacterium genitalium ATCC 33030</name>
    <dbReference type="NCBI Taxonomy" id="585529"/>
    <lineage>
        <taxon>Bacteria</taxon>
        <taxon>Bacillati</taxon>
        <taxon>Actinomycetota</taxon>
        <taxon>Actinomycetes</taxon>
        <taxon>Mycobacteriales</taxon>
        <taxon>Corynebacteriaceae</taxon>
        <taxon>Corynebacterium</taxon>
    </lineage>
</organism>
<dbReference type="Gene3D" id="2.70.70.10">
    <property type="entry name" value="Glucose Permease (Domain IIA)"/>
    <property type="match status" value="1"/>
</dbReference>
<protein>
    <submittedName>
        <fullName evidence="3">Peptidase, M23 family</fullName>
    </submittedName>
</protein>
<dbReference type="GO" id="GO:0004222">
    <property type="term" value="F:metalloendopeptidase activity"/>
    <property type="evidence" value="ECO:0007669"/>
    <property type="project" value="TreeGrafter"/>
</dbReference>
<feature type="binding site" evidence="5">
    <location>
        <position position="212"/>
    </location>
    <ligand>
        <name>Zn(2+)</name>
        <dbReference type="ChEBI" id="CHEBI:29105"/>
    </ligand>
</feature>
<dbReference type="PANTHER" id="PTHR21666:SF270">
    <property type="entry name" value="MUREIN HYDROLASE ACTIVATOR ENVC"/>
    <property type="match status" value="1"/>
</dbReference>
<evidence type="ECO:0000313" key="3">
    <source>
        <dbReference type="EMBL" id="EFK54472.1"/>
    </source>
</evidence>
<dbReference type="InterPro" id="IPR016047">
    <property type="entry name" value="M23ase_b-sheet_dom"/>
</dbReference>
<gene>
    <name evidence="3" type="ORF">HMPREF0291_12130</name>
</gene>
<dbReference type="Proteomes" id="UP000004208">
    <property type="component" value="Unassembled WGS sequence"/>
</dbReference>
<feature type="domain" description="M23ase beta-sheet core" evidence="2">
    <location>
        <begin position="129"/>
        <end position="225"/>
    </location>
</feature>
<keyword evidence="1" id="KW-0732">Signal</keyword>
<sequence length="236" mass="24970">MRRDEEAKKDAMKRRLIAAAVALTTLAAIPAHAINVSVDGEDVDGLAPALPSIGMALDDILSQGATFSAAGYSIVYDPRALPEYDEEEATVEVPTTSVTPQEGTAPSGQKVVLPAEGRFTSGYGPRWGRMHNGIDIANGIGTPIYSVMDGTVINAGPAQGFGKWVRVRHDDGTITVYGHVHSFNVSVGQRVTAGEQIAEMGNEGQSTGPHLHFEVRPGGGNAIDPVPWLKDRGIEM</sequence>
<reference evidence="3" key="1">
    <citation type="submission" date="2010-06" db="EMBL/GenBank/DDBJ databases">
        <authorList>
            <person name="Muzny D."/>
            <person name="Qin X."/>
            <person name="Buhay C."/>
            <person name="Dugan-Rocha S."/>
            <person name="Ding Y."/>
            <person name="Chen G."/>
            <person name="Hawes A."/>
            <person name="Holder M."/>
            <person name="Jhangiani S."/>
            <person name="Johnson A."/>
            <person name="Khan Z."/>
            <person name="Li Z."/>
            <person name="Liu W."/>
            <person name="Liu X."/>
            <person name="Perez L."/>
            <person name="Shen H."/>
            <person name="Wang Q."/>
            <person name="Watt J."/>
            <person name="Xi L."/>
            <person name="Xin Y."/>
            <person name="Zhou J."/>
            <person name="Deng J."/>
            <person name="Jiang H."/>
            <person name="Liu Y."/>
            <person name="Qu J."/>
            <person name="Song X.-Z."/>
            <person name="Zhang L."/>
            <person name="Villasana D."/>
            <person name="Johnson A."/>
            <person name="Liu J."/>
            <person name="Liyanage D."/>
            <person name="Lorensuhewa L."/>
            <person name="Robinson T."/>
            <person name="Song A."/>
            <person name="Song B.-B."/>
            <person name="Dinh H."/>
            <person name="Thornton R."/>
            <person name="Coyle M."/>
            <person name="Francisco L."/>
            <person name="Jackson L."/>
            <person name="Javaid M."/>
            <person name="Korchina V."/>
            <person name="Kovar C."/>
            <person name="Mata R."/>
            <person name="Mathew T."/>
            <person name="Ngo R."/>
            <person name="Nguyen L."/>
            <person name="Nguyen N."/>
            <person name="Okwuonu G."/>
            <person name="Ongeri F."/>
            <person name="Pham C."/>
            <person name="Simmons D."/>
            <person name="Wilczek-Boney K."/>
            <person name="Hale W."/>
            <person name="Jakkamsetti A."/>
            <person name="Pham P."/>
            <person name="Ruth R."/>
            <person name="San Lucas F."/>
            <person name="Warren J."/>
            <person name="Zhang J."/>
            <person name="Zhao Z."/>
            <person name="Zhou C."/>
            <person name="Zhu D."/>
            <person name="Lee S."/>
            <person name="Bess C."/>
            <person name="Blankenburg K."/>
            <person name="Forbes L."/>
            <person name="Fu Q."/>
            <person name="Gubbala S."/>
            <person name="Hirani K."/>
            <person name="Jayaseelan J.C."/>
            <person name="Lara F."/>
            <person name="Munidasa M."/>
            <person name="Palculict T."/>
            <person name="Patil S."/>
            <person name="Pu L.-L."/>
            <person name="Saada N."/>
            <person name="Tang L."/>
            <person name="Weissenberger G."/>
            <person name="Zhu Y."/>
            <person name="Hemphill L."/>
            <person name="Shang Y."/>
            <person name="Youmans B."/>
            <person name="Ayvaz T."/>
            <person name="Ross M."/>
            <person name="Santibanez J."/>
            <person name="Aqrawi P."/>
            <person name="Gross S."/>
            <person name="Joshi V."/>
            <person name="Fowler G."/>
            <person name="Nazareth L."/>
            <person name="Reid J."/>
            <person name="Worley K."/>
            <person name="Petrosino J."/>
            <person name="Highlander S."/>
            <person name="Gibbs R."/>
        </authorList>
    </citation>
    <scope>NUCLEOTIDE SEQUENCE [LARGE SCALE GENOMIC DNA]</scope>
    <source>
        <strain evidence="3">ATCC 33030</strain>
    </source>
</reference>
<feature type="chain" id="PRO_5003108269" evidence="1">
    <location>
        <begin position="34"/>
        <end position="236"/>
    </location>
</feature>
<keyword evidence="5" id="KW-0862">Zinc</keyword>
<dbReference type="InterPro" id="IPR011055">
    <property type="entry name" value="Dup_hybrid_motif"/>
</dbReference>
<reference evidence="5" key="2">
    <citation type="journal article" date="2025" name="Sci. Rep.">
        <title>From discovery to potential application: engineering a novel M23 peptidase to combat Listeria monocytogenes.</title>
        <authorList>
            <person name="Kaus-Drobek M."/>
            <person name="Nowacka M."/>
            <person name="Gewartowska M."/>
            <person name="Korzeniowska Nee Wiweger M."/>
            <person name="Jensen M.R."/>
            <person name="Moretro T."/>
            <person name="Heir E."/>
            <person name="Nowak E."/>
            <person name="Sabala I."/>
        </authorList>
    </citation>
    <scope>X-RAY CRYSTALLOGRAPHY (1.35 ANGSTROMS) OF 107-233 IN COMPLEX WITH ZN(2+)</scope>
</reference>
<accession>D7WEP7</accession>
<dbReference type="PANTHER" id="PTHR21666">
    <property type="entry name" value="PEPTIDASE-RELATED"/>
    <property type="match status" value="1"/>
</dbReference>
<proteinExistence type="evidence at protein level"/>
<dbReference type="PDB" id="9GY1">
    <property type="method" value="X-ray"/>
    <property type="resolution" value="1.35 A"/>
    <property type="chains" value="A=107-233"/>
</dbReference>
<evidence type="ECO:0000256" key="1">
    <source>
        <dbReference type="SAM" id="SignalP"/>
    </source>
</evidence>
<keyword evidence="4" id="KW-1185">Reference proteome</keyword>
<dbReference type="Pfam" id="PF01551">
    <property type="entry name" value="Peptidase_M23"/>
    <property type="match status" value="1"/>
</dbReference>
<feature type="binding site" evidence="5">
    <location>
        <position position="131"/>
    </location>
    <ligand>
        <name>Zn(2+)</name>
        <dbReference type="ChEBI" id="CHEBI:29105"/>
    </ligand>
</feature>
<keyword evidence="5" id="KW-0002">3D-structure</keyword>
<dbReference type="STRING" id="585529.HMPREF0291_12130"/>